<feature type="domain" description="Zinc-ribbon" evidence="3">
    <location>
        <begin position="258"/>
        <end position="279"/>
    </location>
</feature>
<dbReference type="AlphaFoldDB" id="H5SAL8"/>
<proteinExistence type="predicted"/>
<reference evidence="4" key="1">
    <citation type="journal article" date="2005" name="Environ. Microbiol.">
        <title>Genetic and functional properties of uncultivated thermophilic crenarchaeotes from a subsurface gold mine as revealed by analysis of genome fragments.</title>
        <authorList>
            <person name="Nunoura T."/>
            <person name="Hirayama H."/>
            <person name="Takami H."/>
            <person name="Oida H."/>
            <person name="Nishi S."/>
            <person name="Shimamura S."/>
            <person name="Suzuki Y."/>
            <person name="Inagaki F."/>
            <person name="Takai K."/>
            <person name="Nealson K.H."/>
            <person name="Horikoshi K."/>
        </authorList>
    </citation>
    <scope>NUCLEOTIDE SEQUENCE</scope>
</reference>
<feature type="chain" id="PRO_5003598136" description="Zinc-ribbon domain-containing protein" evidence="2">
    <location>
        <begin position="20"/>
        <end position="285"/>
    </location>
</feature>
<dbReference type="InterPro" id="IPR026870">
    <property type="entry name" value="Zinc_ribbon_dom"/>
</dbReference>
<evidence type="ECO:0000256" key="1">
    <source>
        <dbReference type="SAM" id="Phobius"/>
    </source>
</evidence>
<organism evidence="4">
    <name type="scientific">uncultured Chloroflexota bacterium</name>
    <dbReference type="NCBI Taxonomy" id="166587"/>
    <lineage>
        <taxon>Bacteria</taxon>
        <taxon>Bacillati</taxon>
        <taxon>Chloroflexota</taxon>
        <taxon>environmental samples</taxon>
    </lineage>
</organism>
<evidence type="ECO:0000313" key="4">
    <source>
        <dbReference type="EMBL" id="BAL53204.1"/>
    </source>
</evidence>
<keyword evidence="1" id="KW-1133">Transmembrane helix</keyword>
<accession>H5SAL8</accession>
<dbReference type="InterPro" id="IPR038587">
    <property type="entry name" value="Ribosomal_eL40_sf"/>
</dbReference>
<feature type="signal peptide" evidence="2">
    <location>
        <begin position="1"/>
        <end position="19"/>
    </location>
</feature>
<reference evidence="4" key="2">
    <citation type="journal article" date="2012" name="PLoS ONE">
        <title>A Deeply Branching Thermophilic Bacterium with an Ancient Acetyl-CoA Pathway Dominates a Subsurface Ecosystem.</title>
        <authorList>
            <person name="Takami H."/>
            <person name="Noguchi H."/>
            <person name="Takaki Y."/>
            <person name="Uchiyama I."/>
            <person name="Toyoda A."/>
            <person name="Nishi S."/>
            <person name="Chee G.-J."/>
            <person name="Arai W."/>
            <person name="Nunoura T."/>
            <person name="Itoh T."/>
            <person name="Hattori M."/>
            <person name="Takai K."/>
        </authorList>
    </citation>
    <scope>NUCLEOTIDE SEQUENCE</scope>
</reference>
<keyword evidence="1" id="KW-0812">Transmembrane</keyword>
<evidence type="ECO:0000259" key="3">
    <source>
        <dbReference type="Pfam" id="PF13240"/>
    </source>
</evidence>
<evidence type="ECO:0000256" key="2">
    <source>
        <dbReference type="SAM" id="SignalP"/>
    </source>
</evidence>
<keyword evidence="2" id="KW-0732">Signal</keyword>
<dbReference type="Pfam" id="PF13240">
    <property type="entry name" value="Zn_Ribbon_1"/>
    <property type="match status" value="1"/>
</dbReference>
<dbReference type="Gene3D" id="4.10.1060.50">
    <property type="match status" value="1"/>
</dbReference>
<name>H5SAL8_9CHLR</name>
<dbReference type="EMBL" id="AP011651">
    <property type="protein sequence ID" value="BAL53204.1"/>
    <property type="molecule type" value="Genomic_DNA"/>
</dbReference>
<feature type="transmembrane region" description="Helical" evidence="1">
    <location>
        <begin position="209"/>
        <end position="233"/>
    </location>
</feature>
<sequence>MRKLLILLFLFFPLFKVQAQTAPLLEEVRVQLLPEEDKPSVLVLYDLRAPDNASFPITLEIPLPPQAELNAVAREEAGTLITVEHQLVAGGEAVRFTLTDAAFYRLEYYFPFEKKGIHRHFVYRWPGTYAVRTFSLELKEPLNTQNLVTSPILTNVTQLHDFTYHAIELSDLPAGKVFEVSVDYDRRTDALNVSASAPSGSSAPQARTLYLVPGLLGMTGVLLILSGAFYYWWSTKRAGTPKARKPHVREKPVSGKIYCKKCGERAQPGDRFCRKCGAYLGEGKP</sequence>
<gene>
    <name evidence="4" type="ORF">HGMM_F05B10C26</name>
</gene>
<keyword evidence="1" id="KW-0472">Membrane</keyword>
<protein>
    <recommendedName>
        <fullName evidence="3">Zinc-ribbon domain-containing protein</fullName>
    </recommendedName>
</protein>